<reference evidence="1" key="2">
    <citation type="submission" date="2021-04" db="EMBL/GenBank/DDBJ databases">
        <authorList>
            <person name="Gilroy R."/>
        </authorList>
    </citation>
    <scope>NUCLEOTIDE SEQUENCE</scope>
    <source>
        <strain evidence="1">CHK33-7979</strain>
    </source>
</reference>
<accession>A0A9D2CDK6</accession>
<dbReference type="EMBL" id="DXCX01000039">
    <property type="protein sequence ID" value="HIY73092.1"/>
    <property type="molecule type" value="Genomic_DNA"/>
</dbReference>
<organism evidence="1 2">
    <name type="scientific">Candidatus Intestinimonas merdavium</name>
    <dbReference type="NCBI Taxonomy" id="2838622"/>
    <lineage>
        <taxon>Bacteria</taxon>
        <taxon>Bacillati</taxon>
        <taxon>Bacillota</taxon>
        <taxon>Clostridia</taxon>
        <taxon>Eubacteriales</taxon>
        <taxon>Intestinimonas</taxon>
    </lineage>
</organism>
<proteinExistence type="predicted"/>
<reference evidence="1" key="1">
    <citation type="journal article" date="2021" name="PeerJ">
        <title>Extensive microbial diversity within the chicken gut microbiome revealed by metagenomics and culture.</title>
        <authorList>
            <person name="Gilroy R."/>
            <person name="Ravi A."/>
            <person name="Getino M."/>
            <person name="Pursley I."/>
            <person name="Horton D.L."/>
            <person name="Alikhan N.F."/>
            <person name="Baker D."/>
            <person name="Gharbi K."/>
            <person name="Hall N."/>
            <person name="Watson M."/>
            <person name="Adriaenssens E.M."/>
            <person name="Foster-Nyarko E."/>
            <person name="Jarju S."/>
            <person name="Secka A."/>
            <person name="Antonio M."/>
            <person name="Oren A."/>
            <person name="Chaudhuri R.R."/>
            <person name="La Ragione R."/>
            <person name="Hildebrand F."/>
            <person name="Pallen M.J."/>
        </authorList>
    </citation>
    <scope>NUCLEOTIDE SEQUENCE</scope>
    <source>
        <strain evidence="1">CHK33-7979</strain>
    </source>
</reference>
<name>A0A9D2CDK6_9FIRM</name>
<dbReference type="AlphaFoldDB" id="A0A9D2CDK6"/>
<comment type="caution">
    <text evidence="1">The sequence shown here is derived from an EMBL/GenBank/DDBJ whole genome shotgun (WGS) entry which is preliminary data.</text>
</comment>
<protein>
    <submittedName>
        <fullName evidence="1">Uncharacterized protein</fullName>
    </submittedName>
</protein>
<evidence type="ECO:0000313" key="2">
    <source>
        <dbReference type="Proteomes" id="UP000886824"/>
    </source>
</evidence>
<dbReference type="Proteomes" id="UP000886824">
    <property type="component" value="Unassembled WGS sequence"/>
</dbReference>
<sequence length="115" mass="13078">MEYERVVYLEGGPGLNRDTLPAAPGMELYICPTCGRGELYLPQKALERRKEARREEEEDRAWLRDFQEKVKAGEIAPQLFLCPTCGNPRRDRTCPFCGSVVDLKTMEEICPGKPS</sequence>
<evidence type="ECO:0000313" key="1">
    <source>
        <dbReference type="EMBL" id="HIY73092.1"/>
    </source>
</evidence>
<gene>
    <name evidence="1" type="ORF">H9826_03815</name>
</gene>